<evidence type="ECO:0000313" key="11">
    <source>
        <dbReference type="EMBL" id="CAB4617468.1"/>
    </source>
</evidence>
<evidence type="ECO:0000256" key="9">
    <source>
        <dbReference type="SAM" id="Phobius"/>
    </source>
</evidence>
<feature type="domain" description="Anti-sigma K factor RskA C-terminal" evidence="10">
    <location>
        <begin position="109"/>
        <end position="245"/>
    </location>
</feature>
<feature type="transmembrane region" description="Helical" evidence="9">
    <location>
        <begin position="108"/>
        <end position="128"/>
    </location>
</feature>
<dbReference type="PANTHER" id="PTHR37461:SF1">
    <property type="entry name" value="ANTI-SIGMA-K FACTOR RSKA"/>
    <property type="match status" value="1"/>
</dbReference>
<gene>
    <name evidence="11" type="ORF">UFOPK1827_01712</name>
    <name evidence="12" type="ORF">UFOPK3708_00947</name>
</gene>
<dbReference type="GO" id="GO:0006417">
    <property type="term" value="P:regulation of translation"/>
    <property type="evidence" value="ECO:0007669"/>
    <property type="project" value="TreeGrafter"/>
</dbReference>
<dbReference type="Pfam" id="PF10099">
    <property type="entry name" value="RskA_C"/>
    <property type="match status" value="1"/>
</dbReference>
<name>A0A6J7IQ85_9ZZZZ</name>
<evidence type="ECO:0000256" key="5">
    <source>
        <dbReference type="ARBA" id="ARBA00022989"/>
    </source>
</evidence>
<organism evidence="12">
    <name type="scientific">freshwater metagenome</name>
    <dbReference type="NCBI Taxonomy" id="449393"/>
    <lineage>
        <taxon>unclassified sequences</taxon>
        <taxon>metagenomes</taxon>
        <taxon>ecological metagenomes</taxon>
    </lineage>
</organism>
<evidence type="ECO:0000256" key="8">
    <source>
        <dbReference type="ARBA" id="ARBA00030803"/>
    </source>
</evidence>
<evidence type="ECO:0000313" key="12">
    <source>
        <dbReference type="EMBL" id="CAB4932885.1"/>
    </source>
</evidence>
<keyword evidence="5 9" id="KW-1133">Transmembrane helix</keyword>
<evidence type="ECO:0000259" key="10">
    <source>
        <dbReference type="Pfam" id="PF10099"/>
    </source>
</evidence>
<dbReference type="Gene3D" id="1.10.10.1320">
    <property type="entry name" value="Anti-sigma factor, zinc-finger domain"/>
    <property type="match status" value="1"/>
</dbReference>
<dbReference type="InterPro" id="IPR041916">
    <property type="entry name" value="Anti_sigma_zinc_sf"/>
</dbReference>
<dbReference type="EMBL" id="CAEZUO010000112">
    <property type="protein sequence ID" value="CAB4617468.1"/>
    <property type="molecule type" value="Genomic_DNA"/>
</dbReference>
<evidence type="ECO:0000256" key="2">
    <source>
        <dbReference type="ARBA" id="ARBA00004236"/>
    </source>
</evidence>
<evidence type="ECO:0000256" key="1">
    <source>
        <dbReference type="ARBA" id="ARBA00004167"/>
    </source>
</evidence>
<comment type="subcellular location">
    <subcellularLocation>
        <location evidence="2">Cell membrane</location>
    </subcellularLocation>
    <subcellularLocation>
        <location evidence="1">Membrane</location>
        <topology evidence="1">Single-pass membrane protein</topology>
    </subcellularLocation>
</comment>
<dbReference type="PANTHER" id="PTHR37461">
    <property type="entry name" value="ANTI-SIGMA-K FACTOR RSKA"/>
    <property type="match status" value="1"/>
</dbReference>
<sequence>MTSEDQTQPEDATRELLGAYALDAVDDVERRRVERLLASDTTAQSELEQLRLAVDQLGDAAAVDPPAGLWESIQTAIDTESAVDEPTPSSQPLTSSSSRKYWTFRTPVLAAAAVLAVFVIGSAIFVGARQDNNVPDTIAAMTAMANDAASKPGSRTGVLSDPQKTMSVQVVVDAQGHGFLMTDPLPALPQDETYQLWAANNGTMISLGMLGSNPQMSLVPIDASVTELALTREPMNGSVSPTNNPMATGSLA</sequence>
<evidence type="ECO:0000256" key="3">
    <source>
        <dbReference type="ARBA" id="ARBA00022475"/>
    </source>
</evidence>
<reference evidence="12" key="1">
    <citation type="submission" date="2020-05" db="EMBL/GenBank/DDBJ databases">
        <authorList>
            <person name="Chiriac C."/>
            <person name="Salcher M."/>
            <person name="Ghai R."/>
            <person name="Kavagutti S V."/>
        </authorList>
    </citation>
    <scope>NUCLEOTIDE SEQUENCE</scope>
</reference>
<dbReference type="AlphaFoldDB" id="A0A6J7IQ85"/>
<keyword evidence="4 9" id="KW-0812">Transmembrane</keyword>
<proteinExistence type="predicted"/>
<dbReference type="EMBL" id="CAFBNA010000050">
    <property type="protein sequence ID" value="CAB4932885.1"/>
    <property type="molecule type" value="Genomic_DNA"/>
</dbReference>
<keyword evidence="3" id="KW-1003">Cell membrane</keyword>
<evidence type="ECO:0000256" key="7">
    <source>
        <dbReference type="ARBA" id="ARBA00029829"/>
    </source>
</evidence>
<dbReference type="GO" id="GO:0016989">
    <property type="term" value="F:sigma factor antagonist activity"/>
    <property type="evidence" value="ECO:0007669"/>
    <property type="project" value="TreeGrafter"/>
</dbReference>
<evidence type="ECO:0000256" key="4">
    <source>
        <dbReference type="ARBA" id="ARBA00022692"/>
    </source>
</evidence>
<protein>
    <recommendedName>
        <fullName evidence="8">Regulator of SigK</fullName>
    </recommendedName>
    <alternativeName>
        <fullName evidence="7">Sigma-K anti-sigma factor RskA</fullName>
    </alternativeName>
</protein>
<dbReference type="InterPro" id="IPR051474">
    <property type="entry name" value="Anti-sigma-K/W_factor"/>
</dbReference>
<dbReference type="InterPro" id="IPR018764">
    <property type="entry name" value="RskA_C"/>
</dbReference>
<evidence type="ECO:0000256" key="6">
    <source>
        <dbReference type="ARBA" id="ARBA00023136"/>
    </source>
</evidence>
<dbReference type="GO" id="GO:0005886">
    <property type="term" value="C:plasma membrane"/>
    <property type="evidence" value="ECO:0007669"/>
    <property type="project" value="UniProtKB-SubCell"/>
</dbReference>
<keyword evidence="6 9" id="KW-0472">Membrane</keyword>
<accession>A0A6J7IQ85</accession>